<dbReference type="Gene3D" id="1.20.1580.10">
    <property type="entry name" value="ABC transporter ATPase like domain"/>
    <property type="match status" value="2"/>
</dbReference>
<sequence>MSRTFEELAPQNFSFNSPLGWCPACEGLGTEIGTDQSAIVANPNLTLDQGAVSAWPNPQENPGFAAVLEAVTDQLEIPRDQPWYQLSPRFQRVILHGTDERWFSVSLPGSTQPINVQYKGLYPAIEEASRVSYPYRAKFQDLVGEKPCSVCNGDRIRDDAAAVRLNDKTLPELCKLPLEELLPFLQSLELDSSEKKIAGDLLNEASHRLSFLVDVGLHYLTLDRSMPTLSGGESQRIRLAGQIGRALTGVLYVLDEPTIGLHPRDNGRLIEALNKLKELGNTLVLVEHDREVIEAADRLYDFGPRSGRYGGNVVAEGTPKQVSRQTKASLTGAYLSGTKGIPVPIRRRMQIIDEKNEPVIELEKLQEVYADPPGESWLEILGCQQNNLRNVDLRIPLGTMTCVTGLSGSGKSSLIQDTLARGVARHLKLKGPTPGPFRKMNGAEQISRVIAVDQNPIGATPASNPATYTGVFEPIRQLYSKIPDSKIRGYKPGRFSFNRAGGRCDDCEGMGQKKIEMHFLPDVWVECDTCRGKRFNQETLAVKYKNQSIADVLEMSIGQALELFQNIPKIRVPLATLDAIGLDYLTLGQSATTLSGGEAQRVKLAAELAKPNSGRTLYLLDEPTTGLHFDDIAKLLKVLNSLVEHGNTVVIIEHNLDVIKTADWIVDLGPEAGIGGGWIVAAGTPEDVVAQSDHYLSNGATRKKTKRKKKAVAPLATDKPAFRSWTGELLKPVLEHDQRGEVDVFDAKEAARKKEGDLDISKVGKDIAAPWEQDGRRWHTVDRIARNGKPIRWEGDALLLVTDALAEIDGLQKAAWNDQASVEITARKKVGTGWFFHGLTGDEWLLRFYFRVPKGTFEEADVQARIPLKPVNELDEIQVYNRSERVRVNEKKGPFQEVVFDVHWLEEIDTPEFRQFLKEAAEAYLKQVETVEKKDPSELMPWKVLGKKWHLTRKGFPSNKRVAWKLETLEKLFDILDDTFSGLTPDHSNKTDVQYKDPSTNDVVAKLQTKRRDGIYLSLYSEPGTFALGQVSSLGKDRQITAAGSKEAIQIQLTAQSHVKAAALKKFLNEFVATVCAE</sequence>
<keyword evidence="11" id="KW-0267">Excision nuclease</keyword>
<keyword evidence="8" id="KW-0863">Zinc-finger</keyword>
<dbReference type="GO" id="GO:0003677">
    <property type="term" value="F:DNA binding"/>
    <property type="evidence" value="ECO:0007669"/>
    <property type="project" value="UniProtKB-KW"/>
</dbReference>
<dbReference type="OrthoDB" id="9809851at2"/>
<dbReference type="GO" id="GO:0006289">
    <property type="term" value="P:nucleotide-excision repair"/>
    <property type="evidence" value="ECO:0007669"/>
    <property type="project" value="InterPro"/>
</dbReference>
<evidence type="ECO:0000256" key="10">
    <source>
        <dbReference type="ARBA" id="ARBA00022840"/>
    </source>
</evidence>
<dbReference type="GO" id="GO:0004518">
    <property type="term" value="F:nuclease activity"/>
    <property type="evidence" value="ECO:0007669"/>
    <property type="project" value="UniProtKB-KW"/>
</dbReference>
<keyword evidence="5" id="KW-0547">Nucleotide-binding</keyword>
<keyword evidence="9" id="KW-0862">Zinc</keyword>
<proteinExistence type="inferred from homology"/>
<accession>A0A517QV29</accession>
<keyword evidence="3" id="KW-0479">Metal-binding</keyword>
<evidence type="ECO:0000256" key="4">
    <source>
        <dbReference type="ARBA" id="ARBA00022737"/>
    </source>
</evidence>
<evidence type="ECO:0000313" key="18">
    <source>
        <dbReference type="EMBL" id="QDT35499.1"/>
    </source>
</evidence>
<evidence type="ECO:0000256" key="3">
    <source>
        <dbReference type="ARBA" id="ARBA00022723"/>
    </source>
</evidence>
<dbReference type="EMBL" id="CP036267">
    <property type="protein sequence ID" value="QDT35499.1"/>
    <property type="molecule type" value="Genomic_DNA"/>
</dbReference>
<dbReference type="PROSITE" id="PS50893">
    <property type="entry name" value="ABC_TRANSPORTER_2"/>
    <property type="match status" value="1"/>
</dbReference>
<dbReference type="Gene3D" id="1.10.8.280">
    <property type="entry name" value="ABC transporter ATPase domain-like"/>
    <property type="match status" value="1"/>
</dbReference>
<dbReference type="PROSITE" id="PS00211">
    <property type="entry name" value="ABC_TRANSPORTER_1"/>
    <property type="match status" value="2"/>
</dbReference>
<comment type="subcellular location">
    <subcellularLocation>
        <location evidence="1">Cytoplasm</location>
    </subcellularLocation>
</comment>
<dbReference type="AlphaFoldDB" id="A0A517QV29"/>
<dbReference type="GO" id="GO:0009380">
    <property type="term" value="C:excinuclease repair complex"/>
    <property type="evidence" value="ECO:0007669"/>
    <property type="project" value="InterPro"/>
</dbReference>
<dbReference type="Pfam" id="PF17755">
    <property type="entry name" value="UvrA_DNA-bind"/>
    <property type="match status" value="1"/>
</dbReference>
<evidence type="ECO:0000256" key="1">
    <source>
        <dbReference type="ARBA" id="ARBA00004496"/>
    </source>
</evidence>
<name>A0A517QV29_9PLAN</name>
<evidence type="ECO:0000256" key="6">
    <source>
        <dbReference type="ARBA" id="ARBA00022763"/>
    </source>
</evidence>
<dbReference type="InterPro" id="IPR017871">
    <property type="entry name" value="ABC_transporter-like_CS"/>
</dbReference>
<dbReference type="InterPro" id="IPR041552">
    <property type="entry name" value="UvrA_DNA-bd"/>
</dbReference>
<dbReference type="Gene3D" id="3.40.50.300">
    <property type="entry name" value="P-loop containing nucleotide triphosphate hydrolases"/>
    <property type="match status" value="2"/>
</dbReference>
<protein>
    <recommendedName>
        <fullName evidence="15">UvrABC system protein A</fullName>
    </recommendedName>
    <alternativeName>
        <fullName evidence="16">Excinuclease ABC subunit A</fullName>
    </alternativeName>
</protein>
<dbReference type="GO" id="GO:0005737">
    <property type="term" value="C:cytoplasm"/>
    <property type="evidence" value="ECO:0007669"/>
    <property type="project" value="UniProtKB-SubCell"/>
</dbReference>
<dbReference type="SUPFAM" id="SSF52540">
    <property type="entry name" value="P-loop containing nucleoside triphosphate hydrolases"/>
    <property type="match status" value="2"/>
</dbReference>
<dbReference type="KEGG" id="tpol:Mal48_47760"/>
<keyword evidence="19" id="KW-1185">Reference proteome</keyword>
<keyword evidence="7" id="KW-0228">DNA excision</keyword>
<evidence type="ECO:0000256" key="5">
    <source>
        <dbReference type="ARBA" id="ARBA00022741"/>
    </source>
</evidence>
<dbReference type="GO" id="GO:0008270">
    <property type="term" value="F:zinc ion binding"/>
    <property type="evidence" value="ECO:0007669"/>
    <property type="project" value="UniProtKB-KW"/>
</dbReference>
<evidence type="ECO:0000259" key="17">
    <source>
        <dbReference type="PROSITE" id="PS50893"/>
    </source>
</evidence>
<keyword evidence="6" id="KW-0227">DNA damage</keyword>
<evidence type="ECO:0000256" key="16">
    <source>
        <dbReference type="ARBA" id="ARBA00042156"/>
    </source>
</evidence>
<dbReference type="InterPro" id="IPR004602">
    <property type="entry name" value="UvrA"/>
</dbReference>
<dbReference type="RefSeq" id="WP_145205168.1">
    <property type="nucleotide sequence ID" value="NZ_CP036267.1"/>
</dbReference>
<evidence type="ECO:0000256" key="2">
    <source>
        <dbReference type="ARBA" id="ARBA00022490"/>
    </source>
</evidence>
<evidence type="ECO:0000256" key="14">
    <source>
        <dbReference type="ARBA" id="ARBA00038000"/>
    </source>
</evidence>
<keyword evidence="2" id="KW-0963">Cytoplasm</keyword>
<dbReference type="GO" id="GO:0016887">
    <property type="term" value="F:ATP hydrolysis activity"/>
    <property type="evidence" value="ECO:0007669"/>
    <property type="project" value="InterPro"/>
</dbReference>
<dbReference type="Gene3D" id="3.30.1490.20">
    <property type="entry name" value="ATP-grasp fold, A domain"/>
    <property type="match status" value="1"/>
</dbReference>
<keyword evidence="13" id="KW-0234">DNA repair</keyword>
<feature type="domain" description="ABC transporter" evidence="17">
    <location>
        <begin position="360"/>
        <end position="701"/>
    </location>
</feature>
<evidence type="ECO:0000256" key="13">
    <source>
        <dbReference type="ARBA" id="ARBA00023204"/>
    </source>
</evidence>
<organism evidence="18 19">
    <name type="scientific">Thalassoglobus polymorphus</name>
    <dbReference type="NCBI Taxonomy" id="2527994"/>
    <lineage>
        <taxon>Bacteria</taxon>
        <taxon>Pseudomonadati</taxon>
        <taxon>Planctomycetota</taxon>
        <taxon>Planctomycetia</taxon>
        <taxon>Planctomycetales</taxon>
        <taxon>Planctomycetaceae</taxon>
        <taxon>Thalassoglobus</taxon>
    </lineage>
</organism>
<evidence type="ECO:0000313" key="19">
    <source>
        <dbReference type="Proteomes" id="UP000315724"/>
    </source>
</evidence>
<dbReference type="InterPro" id="IPR027417">
    <property type="entry name" value="P-loop_NTPase"/>
</dbReference>
<evidence type="ECO:0000256" key="9">
    <source>
        <dbReference type="ARBA" id="ARBA00022833"/>
    </source>
</evidence>
<keyword evidence="12" id="KW-0238">DNA-binding</keyword>
<evidence type="ECO:0000256" key="12">
    <source>
        <dbReference type="ARBA" id="ARBA00023125"/>
    </source>
</evidence>
<dbReference type="PANTHER" id="PTHR43152:SF3">
    <property type="entry name" value="UVRABC SYSTEM PROTEIN A"/>
    <property type="match status" value="1"/>
</dbReference>
<evidence type="ECO:0000256" key="8">
    <source>
        <dbReference type="ARBA" id="ARBA00022771"/>
    </source>
</evidence>
<reference evidence="18 19" key="1">
    <citation type="submission" date="2019-02" db="EMBL/GenBank/DDBJ databases">
        <title>Deep-cultivation of Planctomycetes and their phenomic and genomic characterization uncovers novel biology.</title>
        <authorList>
            <person name="Wiegand S."/>
            <person name="Jogler M."/>
            <person name="Boedeker C."/>
            <person name="Pinto D."/>
            <person name="Vollmers J."/>
            <person name="Rivas-Marin E."/>
            <person name="Kohn T."/>
            <person name="Peeters S.H."/>
            <person name="Heuer A."/>
            <person name="Rast P."/>
            <person name="Oberbeckmann S."/>
            <person name="Bunk B."/>
            <person name="Jeske O."/>
            <person name="Meyerdierks A."/>
            <person name="Storesund J.E."/>
            <person name="Kallscheuer N."/>
            <person name="Luecker S."/>
            <person name="Lage O.M."/>
            <person name="Pohl T."/>
            <person name="Merkel B.J."/>
            <person name="Hornburger P."/>
            <person name="Mueller R.-W."/>
            <person name="Bruemmer F."/>
            <person name="Labrenz M."/>
            <person name="Spormann A.M."/>
            <person name="Op den Camp H."/>
            <person name="Overmann J."/>
            <person name="Amann R."/>
            <person name="Jetten M.S.M."/>
            <person name="Mascher T."/>
            <person name="Medema M.H."/>
            <person name="Devos D.P."/>
            <person name="Kaster A.-K."/>
            <person name="Ovreas L."/>
            <person name="Rohde M."/>
            <person name="Galperin M.Y."/>
            <person name="Jogler C."/>
        </authorList>
    </citation>
    <scope>NUCLEOTIDE SEQUENCE [LARGE SCALE GENOMIC DNA]</scope>
    <source>
        <strain evidence="18 19">Mal48</strain>
    </source>
</reference>
<comment type="similarity">
    <text evidence="14">Belongs to the ABC transporter superfamily. UvrA family.</text>
</comment>
<dbReference type="PANTHER" id="PTHR43152">
    <property type="entry name" value="UVRABC SYSTEM PROTEIN A"/>
    <property type="match status" value="1"/>
</dbReference>
<keyword evidence="10" id="KW-0067">ATP-binding</keyword>
<dbReference type="NCBIfam" id="TIGR00630">
    <property type="entry name" value="uvra"/>
    <property type="match status" value="1"/>
</dbReference>
<dbReference type="Proteomes" id="UP000315724">
    <property type="component" value="Chromosome"/>
</dbReference>
<dbReference type="GO" id="GO:0005524">
    <property type="term" value="F:ATP binding"/>
    <property type="evidence" value="ECO:0007669"/>
    <property type="project" value="UniProtKB-KW"/>
</dbReference>
<dbReference type="InterPro" id="IPR013815">
    <property type="entry name" value="ATP_grasp_subdomain_1"/>
</dbReference>
<evidence type="ECO:0000256" key="15">
    <source>
        <dbReference type="ARBA" id="ARBA00039316"/>
    </source>
</evidence>
<evidence type="ECO:0000256" key="7">
    <source>
        <dbReference type="ARBA" id="ARBA00022769"/>
    </source>
</evidence>
<dbReference type="CDD" id="cd03271">
    <property type="entry name" value="ABC_UvrA_II"/>
    <property type="match status" value="1"/>
</dbReference>
<gene>
    <name evidence="18" type="primary">uvrA_2</name>
    <name evidence="18" type="ORF">Mal48_47760</name>
</gene>
<keyword evidence="4" id="KW-0677">Repeat</keyword>
<evidence type="ECO:0000256" key="11">
    <source>
        <dbReference type="ARBA" id="ARBA00022881"/>
    </source>
</evidence>
<dbReference type="InterPro" id="IPR003439">
    <property type="entry name" value="ABC_transporter-like_ATP-bd"/>
</dbReference>